<keyword evidence="3" id="KW-0808">Transferase</keyword>
<dbReference type="Proteomes" id="UP000812844">
    <property type="component" value="Unassembled WGS sequence"/>
</dbReference>
<evidence type="ECO:0000259" key="2">
    <source>
        <dbReference type="Pfam" id="PF14501"/>
    </source>
</evidence>
<feature type="transmembrane region" description="Helical" evidence="1">
    <location>
        <begin position="157"/>
        <end position="180"/>
    </location>
</feature>
<gene>
    <name evidence="3" type="ORF">KIH73_04805</name>
</gene>
<sequence>MTDNVHLINLLTMVEVVAGGHLFAGWNERRGHFGWRVALSVCCCLLWAVIVPMEYLPDRFVLYGSLVYGSFFILAWTGLACCYRESGWVTLFNAVVGYTLQHGVSGFNDMLQCTGVYDAMPWPPLATMLHLAMAAALYACCYLVLSPRIRRQGRIAIDSRAMLAVSTIAILVDIVIGLFIMELDRTDHNAGYLLLLSMYNVLVCLFLLYVLFTLVTNRGFELEMRVMERMLAEQRRQFEMSSRTIDLINRKCHDLKYQIRRLGDGGARADRKALDELADAVDIYDSSVDSGNRALDVILTEKRLLCDQRGIELTCMADGGALSFLDSSEIYALFGNILDNAIEAVDRMPAQAGRDITLVVRRQGSMVSIHEENRCAQAPRFRDGLPVTTKTDSPGYHGFGMRSIRSIVEGHGGVLTVGAEDGLFHLDAVLTARASSPRS</sequence>
<feature type="transmembrane region" description="Helical" evidence="1">
    <location>
        <begin position="125"/>
        <end position="145"/>
    </location>
</feature>
<feature type="transmembrane region" description="Helical" evidence="1">
    <location>
        <begin position="62"/>
        <end position="81"/>
    </location>
</feature>
<feature type="transmembrane region" description="Helical" evidence="1">
    <location>
        <begin position="6"/>
        <end position="26"/>
    </location>
</feature>
<feature type="transmembrane region" description="Helical" evidence="1">
    <location>
        <begin position="88"/>
        <end position="105"/>
    </location>
</feature>
<name>A0ABS6W869_9BIFI</name>
<proteinExistence type="predicted"/>
<keyword evidence="1" id="KW-1133">Transmembrane helix</keyword>
<dbReference type="EMBL" id="JAHBBD010000008">
    <property type="protein sequence ID" value="MBW3082699.1"/>
    <property type="molecule type" value="Genomic_DNA"/>
</dbReference>
<evidence type="ECO:0000256" key="1">
    <source>
        <dbReference type="SAM" id="Phobius"/>
    </source>
</evidence>
<reference evidence="3 4" key="1">
    <citation type="submission" date="2021-05" db="EMBL/GenBank/DDBJ databases">
        <title>Phylogenetic classification of ten novel species belonging to the genus Bifidobacterium comprising B. colchicus sp. nov., B. abeli sp. nov., B. bicoloris sp. nov., B. guerezis sp. nov., B. rosaliae sp. nov., B. santillanensis sp. nov., B. argentati sp. nov., B. amazzoni sp. nov., B. pluviali sp. nov., and B. pinnaculum sp. nov.</title>
        <authorList>
            <person name="Lugli G.A."/>
            <person name="Ruiz Garcia L."/>
            <person name="Margolles A."/>
            <person name="Ventura M."/>
        </authorList>
    </citation>
    <scope>NUCLEOTIDE SEQUENCE [LARGE SCALE GENOMIC DNA]</scope>
    <source>
        <strain evidence="3 4">6T3</strain>
    </source>
</reference>
<feature type="transmembrane region" description="Helical" evidence="1">
    <location>
        <begin position="33"/>
        <end position="50"/>
    </location>
</feature>
<feature type="transmembrane region" description="Helical" evidence="1">
    <location>
        <begin position="192"/>
        <end position="215"/>
    </location>
</feature>
<dbReference type="CDD" id="cd16935">
    <property type="entry name" value="HATPase_AgrC-ComD-like"/>
    <property type="match status" value="1"/>
</dbReference>
<evidence type="ECO:0000313" key="3">
    <source>
        <dbReference type="EMBL" id="MBW3082699.1"/>
    </source>
</evidence>
<keyword evidence="3" id="KW-0418">Kinase</keyword>
<keyword evidence="1" id="KW-0472">Membrane</keyword>
<keyword evidence="4" id="KW-1185">Reference proteome</keyword>
<feature type="domain" description="Sensor histidine kinase NatK-like C-terminal" evidence="2">
    <location>
        <begin position="328"/>
        <end position="428"/>
    </location>
</feature>
<keyword evidence="1" id="KW-0812">Transmembrane</keyword>
<dbReference type="GO" id="GO:0016301">
    <property type="term" value="F:kinase activity"/>
    <property type="evidence" value="ECO:0007669"/>
    <property type="project" value="UniProtKB-KW"/>
</dbReference>
<protein>
    <submittedName>
        <fullName evidence="3">Sensor histidine kinase</fullName>
    </submittedName>
</protein>
<dbReference type="RefSeq" id="WP_219081119.1">
    <property type="nucleotide sequence ID" value="NZ_JAHBBD010000008.1"/>
</dbReference>
<comment type="caution">
    <text evidence="3">The sequence shown here is derived from an EMBL/GenBank/DDBJ whole genome shotgun (WGS) entry which is preliminary data.</text>
</comment>
<organism evidence="3 4">
    <name type="scientific">Bifidobacterium phasiani</name>
    <dbReference type="NCBI Taxonomy" id="2834431"/>
    <lineage>
        <taxon>Bacteria</taxon>
        <taxon>Bacillati</taxon>
        <taxon>Actinomycetota</taxon>
        <taxon>Actinomycetes</taxon>
        <taxon>Bifidobacteriales</taxon>
        <taxon>Bifidobacteriaceae</taxon>
        <taxon>Bifidobacterium</taxon>
    </lineage>
</organism>
<dbReference type="InterPro" id="IPR032834">
    <property type="entry name" value="NatK-like_C"/>
</dbReference>
<evidence type="ECO:0000313" key="4">
    <source>
        <dbReference type="Proteomes" id="UP000812844"/>
    </source>
</evidence>
<accession>A0ABS6W869</accession>
<dbReference type="Pfam" id="PF14501">
    <property type="entry name" value="HATPase_c_5"/>
    <property type="match status" value="1"/>
</dbReference>